<proteinExistence type="predicted"/>
<sequence length="312" mass="34255" precursor="true">MRQAMKAVSRLMGVLIMTASLVLAAGCVSGEASMTGPVADSFVTEMRLLGRQTVEGVGAGQGVAVFGDKVYLYGDRWRRDSERGVIREYALEREPVVHVRFTGREIVLTAGGEDVAPHPTGLTRHPEYGVFLGNTVNRRGTIFHVDWERALADGNLDRAILNTTRDEVAVNGCRPEFVRVDGRWMIATSDYGDAGNQLRLYDPVRLAEASSTAESGVLVDAMPCGPFVQTVHWHGPSERLVLVQNREPGLLYRLTFVRLDASDDLRGYASIDLEEPRDELEGAAIFEDGLVLMLSAMSELNVTFGRLEAMPD</sequence>
<feature type="chain" id="PRO_5022103673" evidence="1">
    <location>
        <begin position="25"/>
        <end position="312"/>
    </location>
</feature>
<dbReference type="PROSITE" id="PS51257">
    <property type="entry name" value="PROKAR_LIPOPROTEIN"/>
    <property type="match status" value="1"/>
</dbReference>
<gene>
    <name evidence="2" type="ORF">Pan265_17700</name>
</gene>
<evidence type="ECO:0000256" key="1">
    <source>
        <dbReference type="SAM" id="SignalP"/>
    </source>
</evidence>
<protein>
    <submittedName>
        <fullName evidence="2">Uncharacterized protein</fullName>
    </submittedName>
</protein>
<keyword evidence="3" id="KW-1185">Reference proteome</keyword>
<keyword evidence="1" id="KW-0732">Signal</keyword>
<dbReference type="KEGG" id="mcad:Pan265_17700"/>
<dbReference type="AlphaFoldDB" id="A0A518BY60"/>
<dbReference type="Proteomes" id="UP000320386">
    <property type="component" value="Chromosome"/>
</dbReference>
<feature type="signal peptide" evidence="1">
    <location>
        <begin position="1"/>
        <end position="24"/>
    </location>
</feature>
<evidence type="ECO:0000313" key="2">
    <source>
        <dbReference type="EMBL" id="QDU71911.1"/>
    </source>
</evidence>
<accession>A0A518BY60</accession>
<dbReference type="EMBL" id="CP036280">
    <property type="protein sequence ID" value="QDU71911.1"/>
    <property type="molecule type" value="Genomic_DNA"/>
</dbReference>
<evidence type="ECO:0000313" key="3">
    <source>
        <dbReference type="Proteomes" id="UP000320386"/>
    </source>
</evidence>
<name>A0A518BY60_9BACT</name>
<reference evidence="2 3" key="1">
    <citation type="submission" date="2019-02" db="EMBL/GenBank/DDBJ databases">
        <title>Deep-cultivation of Planctomycetes and their phenomic and genomic characterization uncovers novel biology.</title>
        <authorList>
            <person name="Wiegand S."/>
            <person name="Jogler M."/>
            <person name="Boedeker C."/>
            <person name="Pinto D."/>
            <person name="Vollmers J."/>
            <person name="Rivas-Marin E."/>
            <person name="Kohn T."/>
            <person name="Peeters S.H."/>
            <person name="Heuer A."/>
            <person name="Rast P."/>
            <person name="Oberbeckmann S."/>
            <person name="Bunk B."/>
            <person name="Jeske O."/>
            <person name="Meyerdierks A."/>
            <person name="Storesund J.E."/>
            <person name="Kallscheuer N."/>
            <person name="Luecker S."/>
            <person name="Lage O.M."/>
            <person name="Pohl T."/>
            <person name="Merkel B.J."/>
            <person name="Hornburger P."/>
            <person name="Mueller R.-W."/>
            <person name="Bruemmer F."/>
            <person name="Labrenz M."/>
            <person name="Spormann A.M."/>
            <person name="Op den Camp H."/>
            <person name="Overmann J."/>
            <person name="Amann R."/>
            <person name="Jetten M.S.M."/>
            <person name="Mascher T."/>
            <person name="Medema M.H."/>
            <person name="Devos D.P."/>
            <person name="Kaster A.-K."/>
            <person name="Ovreas L."/>
            <person name="Rohde M."/>
            <person name="Galperin M.Y."/>
            <person name="Jogler C."/>
        </authorList>
    </citation>
    <scope>NUCLEOTIDE SEQUENCE [LARGE SCALE GENOMIC DNA]</scope>
    <source>
        <strain evidence="2 3">Pan265</strain>
    </source>
</reference>
<organism evidence="2 3">
    <name type="scientific">Mucisphaera calidilacus</name>
    <dbReference type="NCBI Taxonomy" id="2527982"/>
    <lineage>
        <taxon>Bacteria</taxon>
        <taxon>Pseudomonadati</taxon>
        <taxon>Planctomycetota</taxon>
        <taxon>Phycisphaerae</taxon>
        <taxon>Phycisphaerales</taxon>
        <taxon>Phycisphaeraceae</taxon>
        <taxon>Mucisphaera</taxon>
    </lineage>
</organism>